<proteinExistence type="predicted"/>
<reference evidence="1 2" key="1">
    <citation type="submission" date="2024-01" db="EMBL/GenBank/DDBJ databases">
        <title>The genomes of 5 underutilized Papilionoideae crops provide insights into root nodulation and disease resistanc.</title>
        <authorList>
            <person name="Jiang F."/>
        </authorList>
    </citation>
    <scope>NUCLEOTIDE SEQUENCE [LARGE SCALE GENOMIC DNA]</scope>
    <source>
        <strain evidence="1">DUOXIRENSHENG_FW03</strain>
        <tissue evidence="1">Leaves</tissue>
    </source>
</reference>
<dbReference type="InterPro" id="IPR004158">
    <property type="entry name" value="DUF247_pln"/>
</dbReference>
<dbReference type="Pfam" id="PF03140">
    <property type="entry name" value="DUF247"/>
    <property type="match status" value="2"/>
</dbReference>
<keyword evidence="2" id="KW-1185">Reference proteome</keyword>
<dbReference type="EMBL" id="JAYMYS010000008">
    <property type="protein sequence ID" value="KAK7383179.1"/>
    <property type="molecule type" value="Genomic_DNA"/>
</dbReference>
<gene>
    <name evidence="1" type="ORF">VNO78_28852</name>
</gene>
<dbReference type="PANTHER" id="PTHR31549:SF247">
    <property type="entry name" value="DUF247 DOMAIN PROTEIN"/>
    <property type="match status" value="1"/>
</dbReference>
<organism evidence="1 2">
    <name type="scientific">Psophocarpus tetragonolobus</name>
    <name type="common">Winged bean</name>
    <name type="synonym">Dolichos tetragonolobus</name>
    <dbReference type="NCBI Taxonomy" id="3891"/>
    <lineage>
        <taxon>Eukaryota</taxon>
        <taxon>Viridiplantae</taxon>
        <taxon>Streptophyta</taxon>
        <taxon>Embryophyta</taxon>
        <taxon>Tracheophyta</taxon>
        <taxon>Spermatophyta</taxon>
        <taxon>Magnoliopsida</taxon>
        <taxon>eudicotyledons</taxon>
        <taxon>Gunneridae</taxon>
        <taxon>Pentapetalae</taxon>
        <taxon>rosids</taxon>
        <taxon>fabids</taxon>
        <taxon>Fabales</taxon>
        <taxon>Fabaceae</taxon>
        <taxon>Papilionoideae</taxon>
        <taxon>50 kb inversion clade</taxon>
        <taxon>NPAAA clade</taxon>
        <taxon>indigoferoid/millettioid clade</taxon>
        <taxon>Phaseoleae</taxon>
        <taxon>Psophocarpus</taxon>
    </lineage>
</organism>
<evidence type="ECO:0000313" key="1">
    <source>
        <dbReference type="EMBL" id="KAK7383179.1"/>
    </source>
</evidence>
<evidence type="ECO:0000313" key="2">
    <source>
        <dbReference type="Proteomes" id="UP001386955"/>
    </source>
</evidence>
<sequence>MGKMLELHGEEIKLNRHDLTTIMVYHNCFLLELLILKDNDRSSLLPQQQLVSMSDFGAKVGEIEAVLSDLTLVENHIPFLILNKIHDFNVKLSYKNGLLLILHLRITETTEPKWHSFIVWEHHRNTSKRVHFDNHGESQESGKSSEIDDIEFANVFTFLSLLFNDVICCVKDVQLFKHKGTIKDELGMSNHDLVTLFCSITNSVDHGRVDSTYANIVDALNTYLTTNLVAHVPIIACHYLS</sequence>
<dbReference type="PANTHER" id="PTHR31549">
    <property type="entry name" value="PROTEIN, PUTATIVE (DUF247)-RELATED-RELATED"/>
    <property type="match status" value="1"/>
</dbReference>
<dbReference type="AlphaFoldDB" id="A0AAN9RTW4"/>
<protein>
    <submittedName>
        <fullName evidence="1">Uncharacterized protein</fullName>
    </submittedName>
</protein>
<accession>A0AAN9RTW4</accession>
<comment type="caution">
    <text evidence="1">The sequence shown here is derived from an EMBL/GenBank/DDBJ whole genome shotgun (WGS) entry which is preliminary data.</text>
</comment>
<name>A0AAN9RTW4_PSOTE</name>
<dbReference type="Proteomes" id="UP001386955">
    <property type="component" value="Unassembled WGS sequence"/>
</dbReference>